<dbReference type="InterPro" id="IPR036179">
    <property type="entry name" value="Ig-like_dom_sf"/>
</dbReference>
<dbReference type="GeneTree" id="ENSGT00510000048311"/>
<dbReference type="InterPro" id="IPR003599">
    <property type="entry name" value="Ig_sub"/>
</dbReference>
<organism evidence="8 9">
    <name type="scientific">Cyprinodon variegatus</name>
    <name type="common">Sheepshead minnow</name>
    <dbReference type="NCBI Taxonomy" id="28743"/>
    <lineage>
        <taxon>Eukaryota</taxon>
        <taxon>Metazoa</taxon>
        <taxon>Chordata</taxon>
        <taxon>Craniata</taxon>
        <taxon>Vertebrata</taxon>
        <taxon>Euteleostomi</taxon>
        <taxon>Actinopterygii</taxon>
        <taxon>Neopterygii</taxon>
        <taxon>Teleostei</taxon>
        <taxon>Neoteleostei</taxon>
        <taxon>Acanthomorphata</taxon>
        <taxon>Ovalentaria</taxon>
        <taxon>Atherinomorphae</taxon>
        <taxon>Cyprinodontiformes</taxon>
        <taxon>Cyprinodontidae</taxon>
        <taxon>Cyprinodon</taxon>
    </lineage>
</organism>
<evidence type="ECO:0000256" key="5">
    <source>
        <dbReference type="ARBA" id="ARBA00023319"/>
    </source>
</evidence>
<proteinExistence type="predicted"/>
<dbReference type="PROSITE" id="PS50835">
    <property type="entry name" value="IG_LIKE"/>
    <property type="match status" value="2"/>
</dbReference>
<dbReference type="AlphaFoldDB" id="A0A3Q2CGT3"/>
<feature type="transmembrane region" description="Helical" evidence="6">
    <location>
        <begin position="197"/>
        <end position="216"/>
    </location>
</feature>
<evidence type="ECO:0000256" key="2">
    <source>
        <dbReference type="ARBA" id="ARBA00023136"/>
    </source>
</evidence>
<dbReference type="Proteomes" id="UP000265020">
    <property type="component" value="Unassembled WGS sequence"/>
</dbReference>
<dbReference type="GO" id="GO:0098609">
    <property type="term" value="P:cell-cell adhesion"/>
    <property type="evidence" value="ECO:0007669"/>
    <property type="project" value="TreeGrafter"/>
</dbReference>
<evidence type="ECO:0000256" key="6">
    <source>
        <dbReference type="SAM" id="Phobius"/>
    </source>
</evidence>
<accession>A0A3Q2CGT3</accession>
<dbReference type="CDD" id="cd00096">
    <property type="entry name" value="Ig"/>
    <property type="match status" value="1"/>
</dbReference>
<dbReference type="Gene3D" id="2.60.40.10">
    <property type="entry name" value="Immunoglobulins"/>
    <property type="match status" value="2"/>
</dbReference>
<dbReference type="SUPFAM" id="SSF48726">
    <property type="entry name" value="Immunoglobulin"/>
    <property type="match status" value="2"/>
</dbReference>
<dbReference type="GO" id="GO:0005911">
    <property type="term" value="C:cell-cell junction"/>
    <property type="evidence" value="ECO:0007669"/>
    <property type="project" value="TreeGrafter"/>
</dbReference>
<dbReference type="InterPro" id="IPR013783">
    <property type="entry name" value="Ig-like_fold"/>
</dbReference>
<evidence type="ECO:0000256" key="3">
    <source>
        <dbReference type="ARBA" id="ARBA00023157"/>
    </source>
</evidence>
<sequence>MDVNITSIPPHVDGVIQTDFKGTVSLTCALKDGPHEDKELVWLRNGATVNLNDGNKESVSHVCIKPIYEDDEATFTCHLKSNASNEVTVTLNVTYHPELSGEEAVTVEEEAVLLLECDMRANPAITAVMWKLNGSMVDLTAGFTVTNDGITSQLNVKKVERSQHEGLYQCTTLSPMYGDKSKTFKVTVTDKTMKFPLMPTIAGLVVVFFTMLLAVVSRRKKIVKVGHLEQTQILLIRLLLHRYLKGLSLSTVLQKVIQRNLVLRYFIE</sequence>
<reference evidence="8" key="2">
    <citation type="submission" date="2025-09" db="UniProtKB">
        <authorList>
            <consortium name="Ensembl"/>
        </authorList>
    </citation>
    <scope>IDENTIFICATION</scope>
</reference>
<evidence type="ECO:0000313" key="8">
    <source>
        <dbReference type="Ensembl" id="ENSCVAP00000004373.1"/>
    </source>
</evidence>
<dbReference type="Ensembl" id="ENSCVAT00000008450.1">
    <property type="protein sequence ID" value="ENSCVAP00000004373.1"/>
    <property type="gene ID" value="ENSCVAG00000005697.1"/>
</dbReference>
<evidence type="ECO:0000256" key="1">
    <source>
        <dbReference type="ARBA" id="ARBA00004479"/>
    </source>
</evidence>
<protein>
    <submittedName>
        <fullName evidence="8">Transmembrane and immunoglobulin domain containing 1</fullName>
    </submittedName>
</protein>
<evidence type="ECO:0000256" key="4">
    <source>
        <dbReference type="ARBA" id="ARBA00023180"/>
    </source>
</evidence>
<dbReference type="GO" id="GO:0005886">
    <property type="term" value="C:plasma membrane"/>
    <property type="evidence" value="ECO:0007669"/>
    <property type="project" value="TreeGrafter"/>
</dbReference>
<evidence type="ECO:0000259" key="7">
    <source>
        <dbReference type="PROSITE" id="PS50835"/>
    </source>
</evidence>
<keyword evidence="4" id="KW-0325">Glycoprotein</keyword>
<dbReference type="Pfam" id="PF07679">
    <property type="entry name" value="I-set"/>
    <property type="match status" value="1"/>
</dbReference>
<keyword evidence="6" id="KW-1133">Transmembrane helix</keyword>
<comment type="subcellular location">
    <subcellularLocation>
        <location evidence="1">Membrane</location>
        <topology evidence="1">Single-pass type I membrane protein</topology>
    </subcellularLocation>
</comment>
<dbReference type="GO" id="GO:0050839">
    <property type="term" value="F:cell adhesion molecule binding"/>
    <property type="evidence" value="ECO:0007669"/>
    <property type="project" value="TreeGrafter"/>
</dbReference>
<feature type="domain" description="Ig-like" evidence="7">
    <location>
        <begin position="10"/>
        <end position="90"/>
    </location>
</feature>
<dbReference type="InterPro" id="IPR051275">
    <property type="entry name" value="Cell_adhesion_signaling"/>
</dbReference>
<dbReference type="InterPro" id="IPR013098">
    <property type="entry name" value="Ig_I-set"/>
</dbReference>
<dbReference type="PANTHER" id="PTHR11640">
    <property type="entry name" value="NEPHRIN"/>
    <property type="match status" value="1"/>
</dbReference>
<keyword evidence="5" id="KW-0393">Immunoglobulin domain</keyword>
<dbReference type="SMART" id="SM00409">
    <property type="entry name" value="IG"/>
    <property type="match status" value="2"/>
</dbReference>
<keyword evidence="9" id="KW-1185">Reference proteome</keyword>
<name>A0A3Q2CGT3_CYPVA</name>
<keyword evidence="6" id="KW-0812">Transmembrane</keyword>
<keyword evidence="3" id="KW-1015">Disulfide bond</keyword>
<reference evidence="8" key="1">
    <citation type="submission" date="2025-08" db="UniProtKB">
        <authorList>
            <consortium name="Ensembl"/>
        </authorList>
    </citation>
    <scope>IDENTIFICATION</scope>
</reference>
<feature type="domain" description="Ig-like" evidence="7">
    <location>
        <begin position="97"/>
        <end position="189"/>
    </location>
</feature>
<dbReference type="InterPro" id="IPR007110">
    <property type="entry name" value="Ig-like_dom"/>
</dbReference>
<dbReference type="PANTHER" id="PTHR11640:SF31">
    <property type="entry name" value="IRREGULAR CHIASM C-ROUGHEST PROTEIN-RELATED"/>
    <property type="match status" value="1"/>
</dbReference>
<keyword evidence="2 6" id="KW-0472">Membrane</keyword>
<evidence type="ECO:0000313" key="9">
    <source>
        <dbReference type="Proteomes" id="UP000265020"/>
    </source>
</evidence>